<feature type="region of interest" description="Disordered" evidence="1">
    <location>
        <begin position="1029"/>
        <end position="1063"/>
    </location>
</feature>
<feature type="compositionally biased region" description="Polar residues" evidence="1">
    <location>
        <begin position="922"/>
        <end position="933"/>
    </location>
</feature>
<evidence type="ECO:0000313" key="2">
    <source>
        <dbReference type="EMBL" id="KAF2643030.1"/>
    </source>
</evidence>
<feature type="compositionally biased region" description="Polar residues" evidence="1">
    <location>
        <begin position="1092"/>
        <end position="1107"/>
    </location>
</feature>
<feature type="compositionally biased region" description="Acidic residues" evidence="1">
    <location>
        <begin position="134"/>
        <end position="146"/>
    </location>
</feature>
<dbReference type="Proteomes" id="UP000799753">
    <property type="component" value="Unassembled WGS sequence"/>
</dbReference>
<feature type="region of interest" description="Disordered" evidence="1">
    <location>
        <begin position="634"/>
        <end position="656"/>
    </location>
</feature>
<sequence length="1694" mass="189449">MPKGKPKARFSDLYSDEDSSEAEQRRMAPKSVPHARGGIWEVKDQHKTGTHWDNMHHVDLRRAAEDAGLYKKDMSKVEMIHVLADKDRAEEIERRAIEAEERRRRRQAEARERKKQREMLRKKKDRRERREANEDYVSDTTEDDPDGFNVQSDGDSLSTTTPTTTTRSIGPIYPAQRLRIYEWPHVGMPPLNPSRSSISPISPTGRFRPEVKPELLPMKLPYAVMKLVTTHTKEKLELPGRQYSEEVGPDFVLSLTEHTKDCARNGVMYGQLERAVVESGAKWAERTHIQWWNGRMYFNLPPRGASKKNLADVYAKWKKKKEVNRFVTKKGRGINKVDPKRNAAQRLKDQRQKMLDVWAVSEHRPPICYMPSYLDYPLLDDDDEVEKSVENLFYIRFLDMELPHYYFWTVPGEWEDPTVPNPEWLETEVVEAHDRHHAHVLAERYGQPSTGKRNTQASNGFPQRPKKMLVKRTPVPRKFRPSVTPPKTSKYKAALWAFEKDLYHKGWATVLKESRERWIHDGKNNEWMRLIKNLPMLHPAGNLPIAPPINAPRGISSLAEKFAAIEVPSDQRFIQAIVGDEPWTRDDDAYWTVVDIPDVMEIDDQDSLHRAMDDTHIPSALERRTSEVSDWISGIPTSPHSPSRPPFRRPSTPNVNSANRREIERLVWEDRFLHSIDSDVAMYSTIERMPVTELKEYIHNMIQSRQHSQRRQSSLRNCAICLQSDGTLDVREQREHLSTHYEDAGHSCPFCGIPWQTWSSELIATHIFWHDGRRNSEVVLPGQRRSTAESLGLDALYAVPKTKRRSSSRIRDREAELRGNQVFTPTAKRKMSKVSFSPVTVERRVAYNDYGDETAEDADVSSMNTTPMSPRRSSLRSADTSSKARQPKSVLKVDTGLRPLRKSQSSGSTLRLDEDKRVSDGSFHSPSTPSAHITSPELHSTRIRRRPSGTDPHAVWKPRQHSTSGSDHVPSPPLHLVQRYPDGHPNAAWNPRKASKSSFESLEFYTGKKVPTKGKGKGKWAVAEIQDDEAAISLERKSSNSTTSKTRSAGGNGKRKAAALDDDGVVYEAVPESASSYEYVTFQVPKKRSNAADPTSRNRPSPLSPSTTKERPVKKRKTAAKGKAKAAGKTPRIEIGETPQVMQQLAPTSTEDSHFASTMSNASSGSDMRRSSDLSTEGWAVIATQPLKKRPRGVLQRRSSSATGLRGSNDGNNYEGDGYIPFDNDPISEDNDTDVLTGNPFAPPPKKGKAKATSKRKKAPKKTAKSKPKSTKEIALDLRKATEASDLALRHSARDKKTILGRPHIAPLIIAPAIRWTRSAKKSKGEQTEADEAPSTASSSGGLIDILEPPTPSPQQAPPKSRKRANNKKSNVNEASLETAGEDDHETPHNYARGRRSSAPTPSPSLVSHRDSTTTSSPTSQRNSNNNNNKATAKSTPKPGLDIEATKKRHSYDVPFSDPRALVPPNTPADGLLRRQRRNSQAMVEVEVPLDVGQLRHKIGNVKTTRGGLVRDIPATAGRAKGKPRGISVRKSREVERRVEVEREVARVAAVERERVKSAAEVGDVRGGKRKRDDVVEMSRDLDAPVVKRVREDGESALKDVKNPAMSVAAAAAAPITPKKSTPARRTSTRLAVAAGKMDVENGVADPNPLLKTPTKASAKVAAARRASGRVIKPAAQKVGKSASAAKKGRSRNK</sequence>
<feature type="region of interest" description="Disordered" evidence="1">
    <location>
        <begin position="100"/>
        <end position="171"/>
    </location>
</feature>
<feature type="region of interest" description="Disordered" evidence="1">
    <location>
        <begin position="1"/>
        <end position="39"/>
    </location>
</feature>
<feature type="compositionally biased region" description="Basic and acidic residues" evidence="1">
    <location>
        <begin position="100"/>
        <end position="119"/>
    </location>
</feature>
<feature type="compositionally biased region" description="Low complexity" evidence="1">
    <location>
        <begin position="1303"/>
        <end position="1314"/>
    </location>
</feature>
<dbReference type="EMBL" id="MU006780">
    <property type="protein sequence ID" value="KAF2643030.1"/>
    <property type="molecule type" value="Genomic_DNA"/>
</dbReference>
<feature type="compositionally biased region" description="Low complexity" evidence="1">
    <location>
        <begin position="1039"/>
        <end position="1048"/>
    </location>
</feature>
<feature type="region of interest" description="Disordered" evidence="1">
    <location>
        <begin position="1300"/>
        <end position="1479"/>
    </location>
</feature>
<proteinExistence type="predicted"/>
<feature type="compositionally biased region" description="Basic residues" evidence="1">
    <location>
        <begin position="1246"/>
        <end position="1269"/>
    </location>
</feature>
<evidence type="ECO:0000256" key="1">
    <source>
        <dbReference type="SAM" id="MobiDB-lite"/>
    </source>
</evidence>
<feature type="region of interest" description="Disordered" evidence="1">
    <location>
        <begin position="1661"/>
        <end position="1694"/>
    </location>
</feature>
<feature type="compositionally biased region" description="Polar residues" evidence="1">
    <location>
        <begin position="1140"/>
        <end position="1166"/>
    </location>
</feature>
<feature type="compositionally biased region" description="Polar residues" evidence="1">
    <location>
        <begin position="861"/>
        <end position="884"/>
    </location>
</feature>
<evidence type="ECO:0000313" key="3">
    <source>
        <dbReference type="Proteomes" id="UP000799753"/>
    </source>
</evidence>
<name>A0A6A6S609_9PLEO</name>
<feature type="compositionally biased region" description="Polar residues" evidence="1">
    <location>
        <begin position="149"/>
        <end position="158"/>
    </location>
</feature>
<reference evidence="2" key="1">
    <citation type="journal article" date="2020" name="Stud. Mycol.">
        <title>101 Dothideomycetes genomes: a test case for predicting lifestyles and emergence of pathogens.</title>
        <authorList>
            <person name="Haridas S."/>
            <person name="Albert R."/>
            <person name="Binder M."/>
            <person name="Bloem J."/>
            <person name="Labutti K."/>
            <person name="Salamov A."/>
            <person name="Andreopoulos B."/>
            <person name="Baker S."/>
            <person name="Barry K."/>
            <person name="Bills G."/>
            <person name="Bluhm B."/>
            <person name="Cannon C."/>
            <person name="Castanera R."/>
            <person name="Culley D."/>
            <person name="Daum C."/>
            <person name="Ezra D."/>
            <person name="Gonzalez J."/>
            <person name="Henrissat B."/>
            <person name="Kuo A."/>
            <person name="Liang C."/>
            <person name="Lipzen A."/>
            <person name="Lutzoni F."/>
            <person name="Magnuson J."/>
            <person name="Mondo S."/>
            <person name="Nolan M."/>
            <person name="Ohm R."/>
            <person name="Pangilinan J."/>
            <person name="Park H.-J."/>
            <person name="Ramirez L."/>
            <person name="Alfaro M."/>
            <person name="Sun H."/>
            <person name="Tritt A."/>
            <person name="Yoshinaga Y."/>
            <person name="Zwiers L.-H."/>
            <person name="Turgeon B."/>
            <person name="Goodwin S."/>
            <person name="Spatafora J."/>
            <person name="Crous P."/>
            <person name="Grigoriev I."/>
        </authorList>
    </citation>
    <scope>NUCLEOTIDE SEQUENCE</scope>
    <source>
        <strain evidence="2">CBS 473.64</strain>
    </source>
</reference>
<organism evidence="2 3">
    <name type="scientific">Massarina eburnea CBS 473.64</name>
    <dbReference type="NCBI Taxonomy" id="1395130"/>
    <lineage>
        <taxon>Eukaryota</taxon>
        <taxon>Fungi</taxon>
        <taxon>Dikarya</taxon>
        <taxon>Ascomycota</taxon>
        <taxon>Pezizomycotina</taxon>
        <taxon>Dothideomycetes</taxon>
        <taxon>Pleosporomycetidae</taxon>
        <taxon>Pleosporales</taxon>
        <taxon>Massarineae</taxon>
        <taxon>Massarinaceae</taxon>
        <taxon>Massarina</taxon>
    </lineage>
</organism>
<feature type="compositionally biased region" description="Low complexity" evidence="1">
    <location>
        <begin position="1413"/>
        <end position="1437"/>
    </location>
</feature>
<dbReference type="OrthoDB" id="3791520at2759"/>
<feature type="region of interest" description="Disordered" evidence="1">
    <location>
        <begin position="1078"/>
        <end position="1274"/>
    </location>
</feature>
<accession>A0A6A6S609</accession>
<feature type="region of interest" description="Disordered" evidence="1">
    <location>
        <begin position="856"/>
        <end position="995"/>
    </location>
</feature>
<gene>
    <name evidence="2" type="ORF">P280DRAFT_547265</name>
</gene>
<feature type="region of interest" description="Disordered" evidence="1">
    <location>
        <begin position="1556"/>
        <end position="1577"/>
    </location>
</feature>
<protein>
    <submittedName>
        <fullName evidence="2">Uncharacterized protein</fullName>
    </submittedName>
</protein>
<feature type="compositionally biased region" description="Basic residues" evidence="1">
    <location>
        <begin position="1112"/>
        <end position="1126"/>
    </location>
</feature>
<keyword evidence="3" id="KW-1185">Reference proteome</keyword>